<dbReference type="Proteomes" id="UP000319986">
    <property type="component" value="Unassembled WGS sequence"/>
</dbReference>
<protein>
    <recommendedName>
        <fullName evidence="7">Cutinase</fullName>
    </recommendedName>
</protein>
<evidence type="ECO:0000256" key="3">
    <source>
        <dbReference type="ARBA" id="ARBA00022801"/>
    </source>
</evidence>
<dbReference type="RefSeq" id="WP_141329444.1">
    <property type="nucleotide sequence ID" value="NZ_BJNT01000008.1"/>
</dbReference>
<dbReference type="Gene3D" id="3.40.50.1820">
    <property type="entry name" value="alpha/beta hydrolase"/>
    <property type="match status" value="1"/>
</dbReference>
<dbReference type="Pfam" id="PF01083">
    <property type="entry name" value="Cutinase"/>
    <property type="match status" value="1"/>
</dbReference>
<keyword evidence="4" id="KW-1015">Disulfide bond</keyword>
<dbReference type="SMART" id="SM01110">
    <property type="entry name" value="Cutinase"/>
    <property type="match status" value="1"/>
</dbReference>
<organism evidence="5 6">
    <name type="scientific">Corynebacterium variabile</name>
    <dbReference type="NCBI Taxonomy" id="1727"/>
    <lineage>
        <taxon>Bacteria</taxon>
        <taxon>Bacillati</taxon>
        <taxon>Actinomycetota</taxon>
        <taxon>Actinomycetes</taxon>
        <taxon>Mycobacteriales</taxon>
        <taxon>Corynebacteriaceae</taxon>
        <taxon>Corynebacterium</taxon>
    </lineage>
</organism>
<sequence>MPHSSFPPHKRRPWLTGAAAVVLVVVLALALVVGIGGRGGGSDGAASTCADVEFLGAAGSGQREVDAETDLIADDGVGSIVADTYRNLRDDLAEDATVNLRAVEYPARAVPQGADRQAWSEFLASVSEGADAAERLITDTIEECGEDATIVVAGYSQGAMAMHRALEALGPTGQIVAGVLIGDGDKMADDNVRGLPEYGTVSSEGIAQVAKGVGIRSGATDALLPEEWASVIIDACADGDVVCAPDSLSLRSLDAHQSYDAEDWRVELLGLVSG</sequence>
<gene>
    <name evidence="5" type="ORF">CVA01_12610</name>
</gene>
<dbReference type="GO" id="GO:0052689">
    <property type="term" value="F:carboxylic ester hydrolase activity"/>
    <property type="evidence" value="ECO:0007669"/>
    <property type="project" value="UniProtKB-KW"/>
</dbReference>
<evidence type="ECO:0000256" key="1">
    <source>
        <dbReference type="ARBA" id="ARBA00007534"/>
    </source>
</evidence>
<comment type="similarity">
    <text evidence="1">Belongs to the cutinase family.</text>
</comment>
<keyword evidence="2" id="KW-0719">Serine esterase</keyword>
<comment type="caution">
    <text evidence="5">The sequence shown here is derived from an EMBL/GenBank/DDBJ whole genome shotgun (WGS) entry which is preliminary data.</text>
</comment>
<dbReference type="InterPro" id="IPR000675">
    <property type="entry name" value="Cutinase/axe"/>
</dbReference>
<evidence type="ECO:0000256" key="2">
    <source>
        <dbReference type="ARBA" id="ARBA00022487"/>
    </source>
</evidence>
<name>A0A4Y4C491_9CORY</name>
<dbReference type="InterPro" id="IPR029058">
    <property type="entry name" value="AB_hydrolase_fold"/>
</dbReference>
<dbReference type="EMBL" id="BJNT01000008">
    <property type="protein sequence ID" value="GEC85947.1"/>
    <property type="molecule type" value="Genomic_DNA"/>
</dbReference>
<dbReference type="AlphaFoldDB" id="A0A4Y4C491"/>
<dbReference type="PANTHER" id="PTHR33630">
    <property type="entry name" value="CUTINASE RV1984C-RELATED-RELATED"/>
    <property type="match status" value="1"/>
</dbReference>
<evidence type="ECO:0008006" key="7">
    <source>
        <dbReference type="Google" id="ProtNLM"/>
    </source>
</evidence>
<keyword evidence="3" id="KW-0378">Hydrolase</keyword>
<evidence type="ECO:0000256" key="4">
    <source>
        <dbReference type="ARBA" id="ARBA00023157"/>
    </source>
</evidence>
<evidence type="ECO:0000313" key="5">
    <source>
        <dbReference type="EMBL" id="GEC85947.1"/>
    </source>
</evidence>
<proteinExistence type="inferred from homology"/>
<accession>A0A4Y4C491</accession>
<dbReference type="SUPFAM" id="SSF53474">
    <property type="entry name" value="alpha/beta-Hydrolases"/>
    <property type="match status" value="1"/>
</dbReference>
<reference evidence="5 6" key="1">
    <citation type="submission" date="2019-06" db="EMBL/GenBank/DDBJ databases">
        <title>Whole genome shotgun sequence of Corynebacterium variabile NBRC 15286.</title>
        <authorList>
            <person name="Hosoyama A."/>
            <person name="Uohara A."/>
            <person name="Ohji S."/>
            <person name="Ichikawa N."/>
        </authorList>
    </citation>
    <scope>NUCLEOTIDE SEQUENCE [LARGE SCALE GENOMIC DNA]</scope>
    <source>
        <strain evidence="5 6">NBRC 15286</strain>
    </source>
</reference>
<evidence type="ECO:0000313" key="6">
    <source>
        <dbReference type="Proteomes" id="UP000319986"/>
    </source>
</evidence>
<dbReference type="GeneID" id="82887406"/>
<dbReference type="PANTHER" id="PTHR33630:SF9">
    <property type="entry name" value="CUTINASE 4"/>
    <property type="match status" value="1"/>
</dbReference>